<dbReference type="EMBL" id="FQUE01000003">
    <property type="protein sequence ID" value="SHF07017.1"/>
    <property type="molecule type" value="Genomic_DNA"/>
</dbReference>
<reference evidence="3" key="1">
    <citation type="submission" date="2016-11" db="EMBL/GenBank/DDBJ databases">
        <authorList>
            <person name="Varghese N."/>
            <person name="Submissions S."/>
        </authorList>
    </citation>
    <scope>NUCLEOTIDE SEQUENCE [LARGE SCALE GENOMIC DNA]</scope>
    <source>
        <strain evidence="3">DSM 29326</strain>
    </source>
</reference>
<dbReference type="SUPFAM" id="SSF56112">
    <property type="entry name" value="Protein kinase-like (PK-like)"/>
    <property type="match status" value="1"/>
</dbReference>
<evidence type="ECO:0000313" key="3">
    <source>
        <dbReference type="Proteomes" id="UP000183987"/>
    </source>
</evidence>
<proteinExistence type="predicted"/>
<dbReference type="InterPro" id="IPR011009">
    <property type="entry name" value="Kinase-like_dom_sf"/>
</dbReference>
<gene>
    <name evidence="2" type="ORF">SAMN05444339_103183</name>
</gene>
<dbReference type="AlphaFoldDB" id="A0A1M4YN06"/>
<evidence type="ECO:0000313" key="2">
    <source>
        <dbReference type="EMBL" id="SHF07017.1"/>
    </source>
</evidence>
<dbReference type="Proteomes" id="UP000183987">
    <property type="component" value="Unassembled WGS sequence"/>
</dbReference>
<evidence type="ECO:0000259" key="1">
    <source>
        <dbReference type="Pfam" id="PF01636"/>
    </source>
</evidence>
<dbReference type="OrthoDB" id="9809275at2"/>
<feature type="domain" description="Aminoglycoside phosphotransferase" evidence="1">
    <location>
        <begin position="23"/>
        <end position="238"/>
    </location>
</feature>
<dbReference type="STRING" id="366533.SAMN05444339_103183"/>
<name>A0A1M4YN06_LOKAT</name>
<sequence>MTDRNMQIRAFLYGTRWQDWSAAALAGDASARRYLRLTGAEGKQAILMDADPATGETVTPFVQIAAWLLSQGLSAPRILHHAEVDGFLLLEDLGPETLAVATGKMAEDDLYDAAVDVLVALDSMTPPENLKKMTPQVGGEMVAVVAEAYCRCDPAPLVAITRETLTTLAPIADRVALRDYHAENLIWRPDRCGLDRVGLLDFQDAFIAPRGYDLASLLSDIRRAVPDRQVSRQTARFAAATGADPVVLSAQLAALGAQRNLRILGVFARLAERGKTSYARYLPAVWDTLRRDLAHPALADMREVVLTTLPAPEDRP</sequence>
<dbReference type="RefSeq" id="WP_072856851.1">
    <property type="nucleotide sequence ID" value="NZ_FQUE01000003.1"/>
</dbReference>
<organism evidence="2 3">
    <name type="scientific">Loktanella atrilutea</name>
    <dbReference type="NCBI Taxonomy" id="366533"/>
    <lineage>
        <taxon>Bacteria</taxon>
        <taxon>Pseudomonadati</taxon>
        <taxon>Pseudomonadota</taxon>
        <taxon>Alphaproteobacteria</taxon>
        <taxon>Rhodobacterales</taxon>
        <taxon>Roseobacteraceae</taxon>
        <taxon>Loktanella</taxon>
    </lineage>
</organism>
<keyword evidence="3" id="KW-1185">Reference proteome</keyword>
<dbReference type="Gene3D" id="3.90.1200.10">
    <property type="match status" value="1"/>
</dbReference>
<dbReference type="InterPro" id="IPR002575">
    <property type="entry name" value="Aminoglycoside_PTrfase"/>
</dbReference>
<dbReference type="Pfam" id="PF01636">
    <property type="entry name" value="APH"/>
    <property type="match status" value="1"/>
</dbReference>
<accession>A0A1M4YN06</accession>
<dbReference type="Gene3D" id="3.30.200.20">
    <property type="entry name" value="Phosphorylase Kinase, domain 1"/>
    <property type="match status" value="1"/>
</dbReference>
<protein>
    <recommendedName>
        <fullName evidence="1">Aminoglycoside phosphotransferase domain-containing protein</fullName>
    </recommendedName>
</protein>